<dbReference type="Proteomes" id="UP000194012">
    <property type="component" value="Unassembled WGS sequence"/>
</dbReference>
<dbReference type="PRINTS" id="PR00313">
    <property type="entry name" value="CABNDNGRPT"/>
</dbReference>
<dbReference type="GO" id="GO:0005509">
    <property type="term" value="F:calcium ion binding"/>
    <property type="evidence" value="ECO:0007669"/>
    <property type="project" value="InterPro"/>
</dbReference>
<feature type="region of interest" description="Disordered" evidence="1">
    <location>
        <begin position="26"/>
        <end position="87"/>
    </location>
</feature>
<protein>
    <submittedName>
        <fullName evidence="2">Hemolysin, chromosomal</fullName>
    </submittedName>
</protein>
<dbReference type="InterPro" id="IPR011049">
    <property type="entry name" value="Serralysin-like_metalloprot_C"/>
</dbReference>
<organism evidence="2 3">
    <name type="scientific">Roseovarius gaetbuli</name>
    <dbReference type="NCBI Taxonomy" id="1356575"/>
    <lineage>
        <taxon>Bacteria</taxon>
        <taxon>Pseudomonadati</taxon>
        <taxon>Pseudomonadota</taxon>
        <taxon>Alphaproteobacteria</taxon>
        <taxon>Rhodobacterales</taxon>
        <taxon>Roseobacteraceae</taxon>
        <taxon>Roseovarius</taxon>
    </lineage>
</organism>
<keyword evidence="3" id="KW-1185">Reference proteome</keyword>
<dbReference type="SUPFAM" id="SSF51120">
    <property type="entry name" value="beta-Roll"/>
    <property type="match status" value="1"/>
</dbReference>
<name>A0A1X6YCS6_9RHOB</name>
<accession>A0A1X6YCS6</accession>
<dbReference type="InterPro" id="IPR001343">
    <property type="entry name" value="Hemolysn_Ca-bd"/>
</dbReference>
<sequence length="321" mass="31658">MYGMILLGLLASITLGAFIIDEIDDNDDNSTPAPDDSASGDDTIPVDDDSTAGGDDTAPGGDDSVAGGDDTAPAGDDRNVIGGTSGNDSITGLLQGDRISAFEGDDVIAASGGSDQVFAGAGDDIVAGGNVNDTIFGGPGDDIVIGGAANDLVQGNAGDDIVIGVNIGIGNETVDELIARGLTSQETVTETDAFGLPDAGQDQDGDDTLLGGSGDELFLLGGNDVATGGPGLDEFVLGDWSPEGSSATITDYDPAVEMISYVYTPTGDTAPVVSVAPDAAGNTVVSVDGQEVAVVNGAGATLSASDITLIERPPTIVDTAA</sequence>
<evidence type="ECO:0000313" key="3">
    <source>
        <dbReference type="Proteomes" id="UP000194012"/>
    </source>
</evidence>
<evidence type="ECO:0000256" key="1">
    <source>
        <dbReference type="SAM" id="MobiDB-lite"/>
    </source>
</evidence>
<reference evidence="3" key="1">
    <citation type="submission" date="2017-03" db="EMBL/GenBank/DDBJ databases">
        <authorList>
            <person name="Rodrigo-Torres L."/>
            <person name="Arahal R.D."/>
            <person name="Lucena T."/>
        </authorList>
    </citation>
    <scope>NUCLEOTIDE SEQUENCE [LARGE SCALE GENOMIC DNA]</scope>
    <source>
        <strain evidence="3">CECT 8370</strain>
    </source>
</reference>
<gene>
    <name evidence="2" type="primary">hlyA_1</name>
    <name evidence="2" type="ORF">ROG8370_00519</name>
</gene>
<dbReference type="Gene3D" id="2.150.10.10">
    <property type="entry name" value="Serralysin-like metalloprotease, C-terminal"/>
    <property type="match status" value="2"/>
</dbReference>
<proteinExistence type="predicted"/>
<dbReference type="EMBL" id="FWFJ01000003">
    <property type="protein sequence ID" value="SLN17704.1"/>
    <property type="molecule type" value="Genomic_DNA"/>
</dbReference>
<evidence type="ECO:0000313" key="2">
    <source>
        <dbReference type="EMBL" id="SLN17704.1"/>
    </source>
</evidence>
<dbReference type="OrthoDB" id="7801966at2"/>
<dbReference type="Pfam" id="PF00353">
    <property type="entry name" value="HemolysinCabind"/>
    <property type="match status" value="3"/>
</dbReference>
<feature type="compositionally biased region" description="Low complexity" evidence="1">
    <location>
        <begin position="51"/>
        <end position="74"/>
    </location>
</feature>
<dbReference type="AlphaFoldDB" id="A0A1X6YCS6"/>
<dbReference type="RefSeq" id="WP_085825513.1">
    <property type="nucleotide sequence ID" value="NZ_FWFJ01000003.1"/>
</dbReference>